<dbReference type="InterPro" id="IPR010982">
    <property type="entry name" value="Lambda_DNA-bd_dom_sf"/>
</dbReference>
<evidence type="ECO:0000313" key="3">
    <source>
        <dbReference type="EMBL" id="MBD3920947.1"/>
    </source>
</evidence>
<dbReference type="Gene3D" id="1.10.260.40">
    <property type="entry name" value="lambda repressor-like DNA-binding domains"/>
    <property type="match status" value="1"/>
</dbReference>
<dbReference type="SMART" id="SM00530">
    <property type="entry name" value="HTH_XRE"/>
    <property type="match status" value="1"/>
</dbReference>
<reference evidence="3 4" key="1">
    <citation type="submission" date="2020-09" db="EMBL/GenBank/DDBJ databases">
        <title>Paenibacillus sp. strain PR3 16S rRNA gene Genome sequencing and assembly.</title>
        <authorList>
            <person name="Kim J."/>
        </authorList>
    </citation>
    <scope>NUCLEOTIDE SEQUENCE [LARGE SCALE GENOMIC DNA]</scope>
    <source>
        <strain evidence="3 4">PR3</strain>
    </source>
</reference>
<feature type="domain" description="HTH cro/C1-type" evidence="2">
    <location>
        <begin position="7"/>
        <end position="61"/>
    </location>
</feature>
<evidence type="ECO:0000313" key="4">
    <source>
        <dbReference type="Proteomes" id="UP000609346"/>
    </source>
</evidence>
<sequence length="117" mass="13301">MKIAERLKYARTKKEVTQVEVQQSTSIHAKTLSGYENGVSEPDLETIKKLAKFYNVTVDWLLDDNDSNYPGKEPFYIDLNEYEPVNSEAIILINGEPLTKKELDYILVGVSTIRSMG</sequence>
<dbReference type="PANTHER" id="PTHR46558">
    <property type="entry name" value="TRACRIPTIONAL REGULATORY PROTEIN-RELATED-RELATED"/>
    <property type="match status" value="1"/>
</dbReference>
<keyword evidence="4" id="KW-1185">Reference proteome</keyword>
<dbReference type="SUPFAM" id="SSF47413">
    <property type="entry name" value="lambda repressor-like DNA-binding domains"/>
    <property type="match status" value="1"/>
</dbReference>
<dbReference type="InterPro" id="IPR001387">
    <property type="entry name" value="Cro/C1-type_HTH"/>
</dbReference>
<organism evidence="3 4">
    <name type="scientific">Paenibacillus terricola</name>
    <dbReference type="NCBI Taxonomy" id="2763503"/>
    <lineage>
        <taxon>Bacteria</taxon>
        <taxon>Bacillati</taxon>
        <taxon>Bacillota</taxon>
        <taxon>Bacilli</taxon>
        <taxon>Bacillales</taxon>
        <taxon>Paenibacillaceae</taxon>
        <taxon>Paenibacillus</taxon>
    </lineage>
</organism>
<dbReference type="PROSITE" id="PS50943">
    <property type="entry name" value="HTH_CROC1"/>
    <property type="match status" value="1"/>
</dbReference>
<name>A0ABR8N0T3_9BACL</name>
<protein>
    <submittedName>
        <fullName evidence="3">Helix-turn-helix domain-containing protein</fullName>
    </submittedName>
</protein>
<dbReference type="Pfam" id="PF01381">
    <property type="entry name" value="HTH_3"/>
    <property type="match status" value="1"/>
</dbReference>
<comment type="caution">
    <text evidence="3">The sequence shown here is derived from an EMBL/GenBank/DDBJ whole genome shotgun (WGS) entry which is preliminary data.</text>
</comment>
<dbReference type="RefSeq" id="WP_191205257.1">
    <property type="nucleotide sequence ID" value="NZ_JACXZA010000005.1"/>
</dbReference>
<gene>
    <name evidence="3" type="ORF">H8B09_19430</name>
</gene>
<dbReference type="CDD" id="cd00093">
    <property type="entry name" value="HTH_XRE"/>
    <property type="match status" value="1"/>
</dbReference>
<evidence type="ECO:0000259" key="2">
    <source>
        <dbReference type="PROSITE" id="PS50943"/>
    </source>
</evidence>
<dbReference type="EMBL" id="JACXZA010000005">
    <property type="protein sequence ID" value="MBD3920947.1"/>
    <property type="molecule type" value="Genomic_DNA"/>
</dbReference>
<proteinExistence type="predicted"/>
<evidence type="ECO:0000256" key="1">
    <source>
        <dbReference type="ARBA" id="ARBA00023125"/>
    </source>
</evidence>
<keyword evidence="1" id="KW-0238">DNA-binding</keyword>
<dbReference type="Proteomes" id="UP000609346">
    <property type="component" value="Unassembled WGS sequence"/>
</dbReference>
<accession>A0ABR8N0T3</accession>
<dbReference type="PANTHER" id="PTHR46558:SF11">
    <property type="entry name" value="HTH-TYPE TRANSCRIPTIONAL REGULATOR XRE"/>
    <property type="match status" value="1"/>
</dbReference>